<reference evidence="1 2" key="1">
    <citation type="journal article" date="2015" name="Genome Announc.">
        <title>Expanding the biotechnology potential of lactobacilli through comparative genomics of 213 strains and associated genera.</title>
        <authorList>
            <person name="Sun Z."/>
            <person name="Harris H.M."/>
            <person name="McCann A."/>
            <person name="Guo C."/>
            <person name="Argimon S."/>
            <person name="Zhang W."/>
            <person name="Yang X."/>
            <person name="Jeffery I.B."/>
            <person name="Cooney J.C."/>
            <person name="Kagawa T.F."/>
            <person name="Liu W."/>
            <person name="Song Y."/>
            <person name="Salvetti E."/>
            <person name="Wrobel A."/>
            <person name="Rasinkangas P."/>
            <person name="Parkhill J."/>
            <person name="Rea M.C."/>
            <person name="O'Sullivan O."/>
            <person name="Ritari J."/>
            <person name="Douillard F.P."/>
            <person name="Paul Ross R."/>
            <person name="Yang R."/>
            <person name="Briner A.E."/>
            <person name="Felis G.E."/>
            <person name="de Vos W.M."/>
            <person name="Barrangou R."/>
            <person name="Klaenhammer T.R."/>
            <person name="Caufield P.W."/>
            <person name="Cui Y."/>
            <person name="Zhang H."/>
            <person name="O'Toole P.W."/>
        </authorList>
    </citation>
    <scope>NUCLEOTIDE SEQUENCE [LARGE SCALE GENOMIC DNA]</scope>
    <source>
        <strain evidence="1 2">DSM 20719</strain>
    </source>
</reference>
<evidence type="ECO:0000313" key="1">
    <source>
        <dbReference type="EMBL" id="KRM20681.1"/>
    </source>
</evidence>
<dbReference type="Proteomes" id="UP000050823">
    <property type="component" value="Unassembled WGS sequence"/>
</dbReference>
<name>A0AA89I5R4_9LACO</name>
<dbReference type="Pfam" id="PF05014">
    <property type="entry name" value="Nuc_deoxyrib_tr"/>
    <property type="match status" value="1"/>
</dbReference>
<protein>
    <submittedName>
        <fullName evidence="1">Nucleoside 2-deoxyribosyltransferase family protein</fullName>
    </submittedName>
</protein>
<accession>A0AA89I5R4</accession>
<comment type="caution">
    <text evidence="1">The sequence shown here is derived from an EMBL/GenBank/DDBJ whole genome shotgun (WGS) entry which is preliminary data.</text>
</comment>
<dbReference type="AlphaFoldDB" id="A0AA89I5R4"/>
<dbReference type="SUPFAM" id="SSF52309">
    <property type="entry name" value="N-(deoxy)ribosyltransferase-like"/>
    <property type="match status" value="1"/>
</dbReference>
<evidence type="ECO:0000313" key="2">
    <source>
        <dbReference type="Proteomes" id="UP000050823"/>
    </source>
</evidence>
<organism evidence="1 2">
    <name type="scientific">Latilactobacillus graminis DSM 20719</name>
    <dbReference type="NCBI Taxonomy" id="1423752"/>
    <lineage>
        <taxon>Bacteria</taxon>
        <taxon>Bacillati</taxon>
        <taxon>Bacillota</taxon>
        <taxon>Bacilli</taxon>
        <taxon>Lactobacillales</taxon>
        <taxon>Lactobacillaceae</taxon>
        <taxon>Latilactobacillus</taxon>
    </lineage>
</organism>
<gene>
    <name evidence="1" type="ORF">FC90_GL000044</name>
</gene>
<dbReference type="InterPro" id="IPR007710">
    <property type="entry name" value="Nucleoside_deoxyribTrfase"/>
</dbReference>
<proteinExistence type="predicted"/>
<dbReference type="EMBL" id="AYZB01000066">
    <property type="protein sequence ID" value="KRM20681.1"/>
    <property type="molecule type" value="Genomic_DNA"/>
</dbReference>
<sequence length="157" mass="17505">MMQKQIYLAGGWFTPKQAALVKRAVTALQKNPTIGYIHSPQEHQYKGVTEGHDPEGLFGGYEWANQTYQNDITAMDLADMAVVLWDMTDEDTGTAFEIGYLNAIHKPIVFVCEDDLQINPINLMLAKGITQCLTSVDELAMFDFQFVAGEPYPGLIV</sequence>
<dbReference type="Gene3D" id="3.40.50.450">
    <property type="match status" value="1"/>
</dbReference>